<protein>
    <submittedName>
        <fullName evidence="3">Pilus assembly protein CpaB</fullName>
    </submittedName>
</protein>
<name>A0A1G7PBF6_9BACT</name>
<reference evidence="3 4" key="1">
    <citation type="submission" date="2016-10" db="EMBL/GenBank/DDBJ databases">
        <authorList>
            <person name="de Groot N.N."/>
        </authorList>
    </citation>
    <scope>NUCLEOTIDE SEQUENCE [LARGE SCALE GENOMIC DNA]</scope>
    <source>
        <strain evidence="3 4">GAS232</strain>
    </source>
</reference>
<dbReference type="InterPro" id="IPR013974">
    <property type="entry name" value="SAF"/>
</dbReference>
<organism evidence="3 4">
    <name type="scientific">Terriglobus roseus</name>
    <dbReference type="NCBI Taxonomy" id="392734"/>
    <lineage>
        <taxon>Bacteria</taxon>
        <taxon>Pseudomonadati</taxon>
        <taxon>Acidobacteriota</taxon>
        <taxon>Terriglobia</taxon>
        <taxon>Terriglobales</taxon>
        <taxon>Acidobacteriaceae</taxon>
        <taxon>Terriglobus</taxon>
    </lineage>
</organism>
<dbReference type="NCBIfam" id="TIGR03177">
    <property type="entry name" value="pilus_cpaB"/>
    <property type="match status" value="1"/>
</dbReference>
<evidence type="ECO:0000259" key="2">
    <source>
        <dbReference type="SMART" id="SM00858"/>
    </source>
</evidence>
<accession>A0A1G7PBF6</accession>
<keyword evidence="4" id="KW-1185">Reference proteome</keyword>
<dbReference type="SMART" id="SM00858">
    <property type="entry name" value="SAF"/>
    <property type="match status" value="1"/>
</dbReference>
<dbReference type="Pfam" id="PF16976">
    <property type="entry name" value="RcpC"/>
    <property type="match status" value="1"/>
</dbReference>
<evidence type="ECO:0000313" key="3">
    <source>
        <dbReference type="EMBL" id="SDF83636.1"/>
    </source>
</evidence>
<dbReference type="OrthoDB" id="163768at2"/>
<dbReference type="Proteomes" id="UP000182427">
    <property type="component" value="Chromosome I"/>
</dbReference>
<keyword evidence="1" id="KW-0472">Membrane</keyword>
<evidence type="ECO:0000313" key="4">
    <source>
        <dbReference type="Proteomes" id="UP000182427"/>
    </source>
</evidence>
<evidence type="ECO:0000256" key="1">
    <source>
        <dbReference type="SAM" id="Phobius"/>
    </source>
</evidence>
<dbReference type="AlphaFoldDB" id="A0A1G7PBF6"/>
<sequence length="275" mass="28590">MQPRRILIALTVALVVSGLFTLWLGTRLSHRGSSSGSTKYVALAKNLDPGQIIAADDLKQVSWPSDVPLPGAFVRTDEVIGKSALYPLQAGEPLTARQLATSAGLSAHIPAGMRAISLKSNEVVGVAGYLLPGTHVDVLVTVRAASSTDPVTSIVLQDAQVLTAGEKMQPDPDGHASKVDVVTLLVSPEEAEKIVLASTQGTVHFVLRNGGDHVVAANAPMSLSALGVQASSTVAPAAVPHAPAHTQAQPVHTKSTPATYSIQVRRGDKDSVETF</sequence>
<keyword evidence="1" id="KW-1133">Transmembrane helix</keyword>
<dbReference type="CDD" id="cd11614">
    <property type="entry name" value="SAF_CpaB_FlgA_like"/>
    <property type="match status" value="1"/>
</dbReference>
<dbReference type="InterPro" id="IPR031571">
    <property type="entry name" value="RcpC_dom"/>
</dbReference>
<dbReference type="Pfam" id="PF08666">
    <property type="entry name" value="SAF"/>
    <property type="match status" value="1"/>
</dbReference>
<feature type="transmembrane region" description="Helical" evidence="1">
    <location>
        <begin position="6"/>
        <end position="25"/>
    </location>
</feature>
<dbReference type="InterPro" id="IPR017592">
    <property type="entry name" value="Pilus_assmbl_Flp-typ_CpaB"/>
</dbReference>
<gene>
    <name evidence="3" type="ORF">SAMN05444167_3449</name>
</gene>
<dbReference type="RefSeq" id="WP_083346240.1">
    <property type="nucleotide sequence ID" value="NZ_LT629690.1"/>
</dbReference>
<feature type="domain" description="SAF" evidence="2">
    <location>
        <begin position="38"/>
        <end position="100"/>
    </location>
</feature>
<proteinExistence type="predicted"/>
<keyword evidence="1" id="KW-0812">Transmembrane</keyword>
<dbReference type="EMBL" id="LT629690">
    <property type="protein sequence ID" value="SDF83636.1"/>
    <property type="molecule type" value="Genomic_DNA"/>
</dbReference>